<dbReference type="InterPro" id="IPR007527">
    <property type="entry name" value="Znf_SWIM"/>
</dbReference>
<proteinExistence type="predicted"/>
<dbReference type="Pfam" id="PF10551">
    <property type="entry name" value="MULE"/>
    <property type="match status" value="1"/>
</dbReference>
<evidence type="ECO:0000256" key="1">
    <source>
        <dbReference type="PROSITE-ProRule" id="PRU00325"/>
    </source>
</evidence>
<feature type="compositionally biased region" description="Basic and acidic residues" evidence="2">
    <location>
        <begin position="756"/>
        <end position="773"/>
    </location>
</feature>
<evidence type="ECO:0000313" key="5">
    <source>
        <dbReference type="RefSeq" id="XP_031419528.1"/>
    </source>
</evidence>
<keyword evidence="1" id="KW-0479">Metal-binding</keyword>
<name>A0A6P8ETH2_CLUHA</name>
<protein>
    <submittedName>
        <fullName evidence="5">Uncharacterized protein LOC116219772 isoform X1</fullName>
    </submittedName>
</protein>
<evidence type="ECO:0000256" key="2">
    <source>
        <dbReference type="SAM" id="MobiDB-lite"/>
    </source>
</evidence>
<feature type="region of interest" description="Disordered" evidence="2">
    <location>
        <begin position="754"/>
        <end position="783"/>
    </location>
</feature>
<evidence type="ECO:0000313" key="4">
    <source>
        <dbReference type="Proteomes" id="UP000515152"/>
    </source>
</evidence>
<accession>A0A6P8ETH2</accession>
<evidence type="ECO:0000259" key="3">
    <source>
        <dbReference type="PROSITE" id="PS50966"/>
    </source>
</evidence>
<dbReference type="KEGG" id="char:116219772"/>
<keyword evidence="4" id="KW-1185">Reference proteome</keyword>
<dbReference type="AlphaFoldDB" id="A0A6P8ETH2"/>
<feature type="domain" description="SWIM-type" evidence="3">
    <location>
        <begin position="554"/>
        <end position="585"/>
    </location>
</feature>
<keyword evidence="1" id="KW-0863">Zinc-finger</keyword>
<reference evidence="5" key="1">
    <citation type="submission" date="2025-08" db="UniProtKB">
        <authorList>
            <consortium name="RefSeq"/>
        </authorList>
    </citation>
    <scope>IDENTIFICATION</scope>
</reference>
<dbReference type="GeneID" id="116219772"/>
<dbReference type="PANTHER" id="PTHR33977">
    <property type="entry name" value="ZINC ION BINDING PROTEIN"/>
    <property type="match status" value="1"/>
</dbReference>
<dbReference type="InterPro" id="IPR018289">
    <property type="entry name" value="MULE_transposase_dom"/>
</dbReference>
<dbReference type="Proteomes" id="UP000515152">
    <property type="component" value="Chromosome 26"/>
</dbReference>
<feature type="compositionally biased region" description="Basic residues" evidence="2">
    <location>
        <begin position="774"/>
        <end position="783"/>
    </location>
</feature>
<dbReference type="PANTHER" id="PTHR33977:SF1">
    <property type="entry name" value="ZINC ION BINDING PROTEIN"/>
    <property type="match status" value="1"/>
</dbReference>
<dbReference type="PROSITE" id="PS50966">
    <property type="entry name" value="ZF_SWIM"/>
    <property type="match status" value="1"/>
</dbReference>
<gene>
    <name evidence="5" type="primary">LOC116219772</name>
</gene>
<organism evidence="4 5">
    <name type="scientific">Clupea harengus</name>
    <name type="common">Atlantic herring</name>
    <dbReference type="NCBI Taxonomy" id="7950"/>
    <lineage>
        <taxon>Eukaryota</taxon>
        <taxon>Metazoa</taxon>
        <taxon>Chordata</taxon>
        <taxon>Craniata</taxon>
        <taxon>Vertebrata</taxon>
        <taxon>Euteleostomi</taxon>
        <taxon>Actinopterygii</taxon>
        <taxon>Neopterygii</taxon>
        <taxon>Teleostei</taxon>
        <taxon>Clupei</taxon>
        <taxon>Clupeiformes</taxon>
        <taxon>Clupeoidei</taxon>
        <taxon>Clupeidae</taxon>
        <taxon>Clupea</taxon>
    </lineage>
</organism>
<keyword evidence="1" id="KW-0862">Zinc</keyword>
<dbReference type="RefSeq" id="XP_031419528.1">
    <property type="nucleotide sequence ID" value="XM_031563668.2"/>
</dbReference>
<dbReference type="OrthoDB" id="8669320at2759"/>
<dbReference type="GO" id="GO:0008270">
    <property type="term" value="F:zinc ion binding"/>
    <property type="evidence" value="ECO:0007669"/>
    <property type="project" value="UniProtKB-KW"/>
</dbReference>
<sequence length="783" mass="89678">MRYPLGAHIQTFCLALSFHLSTNCESSTFSKAMEKHWLKSIEDGLKKERDPRIKRSFDILEENIPEDVFMRNRLDRINEMEKGRFLYKKKRPNVIQWRCERSRHSTGSSTGDPMKTRANSCPAYVSFQFVSSVSFRGCIVREMCEHSGHDLTNMEENAINRINEDLVEFIHDCISKGVSNSAILLKATDWSQRLGKTNLGDRTYFVTPKDIVGIRRSFNKYINLDGNDCISVAKLMKADLKDSVLLYQPLSHSEDQPLIIVYSSAWQLEQLKKFGGKMIFLDATYKSVTQYGFAFYAVMVKNDEGKGIPVSFFILSQETSSTLEICLTKLKEAADLTPRCVMVDRDQKEIKAIKTVFPHASVLLCWFHVLQAIHRWVVKQDGGHVQDPAVRNIIVQGIFSLKQCRTERVFHETAKRVLEQIKTATGATRVSKYLRETWLHCGAMWANFGRMFFHHQSETNNAVERFFNGLKYNFLGGYCNKRLDDLLLILHNHVVKYYGQLDELVNAGRAPTKGSQESVISAERMRSHGLDQNIQYLSEARFSVPSESKPDVFYEVDLLYSVCQCPVNGQGQKCKHIVLAQMVSDGMIDTAALREDTANMLCATNSFVSDETTVMVQNGENVGIVNLAKQQCSCLASSYGEVCVCLLVANKISESTLSTTASQPTTPVDQENIETESEPPVHQAKYCIKDMIYDLRNWCESEEYQPSLGLYTAVKHTHQLAFGRFKTVFNKRKTERLHKYRKHIELSKRRIANYSKTDHNKRQIQTVHHDGAFKRKRRQRTRK</sequence>